<gene>
    <name evidence="1" type="ORF">K6Y31_20810</name>
</gene>
<comment type="caution">
    <text evidence="1">The sequence shown here is derived from an EMBL/GenBank/DDBJ whole genome shotgun (WGS) entry which is preliminary data.</text>
</comment>
<proteinExistence type="predicted"/>
<dbReference type="Proteomes" id="UP001201273">
    <property type="component" value="Unassembled WGS sequence"/>
</dbReference>
<accession>A0ABS8WDV3</accession>
<protein>
    <submittedName>
        <fullName evidence="1">Uncharacterized protein</fullName>
    </submittedName>
</protein>
<sequence>MMDDKKEAARLRKAAERERKKALGSVEVRVVLSQKEVERLDEICQGRARLGAEPYSRDELITVLINKDYDRYQVQLAKVQKTPCPKCKKSWPEGCERFFAGDSKCRFHYVGYPLAP</sequence>
<evidence type="ECO:0000313" key="1">
    <source>
        <dbReference type="EMBL" id="MCE2597219.1"/>
    </source>
</evidence>
<dbReference type="EMBL" id="JAIMJA010000035">
    <property type="protein sequence ID" value="MCE2597219.1"/>
    <property type="molecule type" value="Genomic_DNA"/>
</dbReference>
<name>A0ABS8WDV3_9GAMM</name>
<keyword evidence="2" id="KW-1185">Reference proteome</keyword>
<reference evidence="1 2" key="1">
    <citation type="journal article" date="2022" name="Environ. Microbiol. Rep.">
        <title>Eco-phylogenetic analyses reveal divergent evolution of vitamin B12 metabolism in the marine bacterial family 'Psychromonadaceae'.</title>
        <authorList>
            <person name="Jin X."/>
            <person name="Yang Y."/>
            <person name="Cao H."/>
            <person name="Gao B."/>
            <person name="Zhao Z."/>
        </authorList>
    </citation>
    <scope>NUCLEOTIDE SEQUENCE [LARGE SCALE GENOMIC DNA]</scope>
    <source>
        <strain evidence="1 2">MKS20</strain>
    </source>
</reference>
<dbReference type="RefSeq" id="WP_233054971.1">
    <property type="nucleotide sequence ID" value="NZ_JAIMJA010000035.1"/>
</dbReference>
<organism evidence="1 2">
    <name type="scientific">Motilimonas cestriensis</name>
    <dbReference type="NCBI Taxonomy" id="2742685"/>
    <lineage>
        <taxon>Bacteria</taxon>
        <taxon>Pseudomonadati</taxon>
        <taxon>Pseudomonadota</taxon>
        <taxon>Gammaproteobacteria</taxon>
        <taxon>Alteromonadales</taxon>
        <taxon>Alteromonadales genera incertae sedis</taxon>
        <taxon>Motilimonas</taxon>
    </lineage>
</organism>
<evidence type="ECO:0000313" key="2">
    <source>
        <dbReference type="Proteomes" id="UP001201273"/>
    </source>
</evidence>